<dbReference type="GO" id="GO:0016628">
    <property type="term" value="F:oxidoreductase activity, acting on the CH-CH group of donors, NAD or NADP as acceptor"/>
    <property type="evidence" value="ECO:0007669"/>
    <property type="project" value="InterPro"/>
</dbReference>
<accession>A0A3N6NNT9</accession>
<dbReference type="Pfam" id="PF03721">
    <property type="entry name" value="UDPG_MGDP_dh_N"/>
    <property type="match status" value="1"/>
</dbReference>
<evidence type="ECO:0000259" key="9">
    <source>
        <dbReference type="SMART" id="SM00984"/>
    </source>
</evidence>
<evidence type="ECO:0000256" key="3">
    <source>
        <dbReference type="ARBA" id="ARBA00016796"/>
    </source>
</evidence>
<feature type="domain" description="UDP-glucose/GDP-mannose dehydrogenase C-terminal" evidence="9">
    <location>
        <begin position="335"/>
        <end position="435"/>
    </location>
</feature>
<evidence type="ECO:0000256" key="2">
    <source>
        <dbReference type="ARBA" id="ARBA00012935"/>
    </source>
</evidence>
<dbReference type="Pfam" id="PF03720">
    <property type="entry name" value="UDPG_MGDP_dh_C"/>
    <property type="match status" value="1"/>
</dbReference>
<dbReference type="InterPro" id="IPR014027">
    <property type="entry name" value="UDP-Glc/GDP-Man_DH_C"/>
</dbReference>
<dbReference type="InterPro" id="IPR008927">
    <property type="entry name" value="6-PGluconate_DH-like_C_sf"/>
</dbReference>
<reference evidence="10 11" key="1">
    <citation type="submission" date="2018-10" db="EMBL/GenBank/DDBJ databases">
        <title>Natrarchaeobius chitinivorans gen. nov., sp. nov., and Natrarchaeobius haloalkaliphilus sp. nov., alkaliphilic, chitin-utilizing haloarchaea from hypersaline alkaline lakes.</title>
        <authorList>
            <person name="Sorokin D.Y."/>
            <person name="Elcheninov A.G."/>
            <person name="Kostrikina N.A."/>
            <person name="Bale N.J."/>
            <person name="Sinninghe Damste J.S."/>
            <person name="Khijniak T.V."/>
            <person name="Kublanov I.V."/>
            <person name="Toshchakov S.V."/>
        </authorList>
    </citation>
    <scope>NUCLEOTIDE SEQUENCE [LARGE SCALE GENOMIC DNA]</scope>
    <source>
        <strain evidence="10 11">AArcht7</strain>
    </source>
</reference>
<dbReference type="GO" id="GO:0000271">
    <property type="term" value="P:polysaccharide biosynthetic process"/>
    <property type="evidence" value="ECO:0007669"/>
    <property type="project" value="InterPro"/>
</dbReference>
<dbReference type="NCBIfam" id="TIGR03026">
    <property type="entry name" value="NDP-sugDHase"/>
    <property type="match status" value="1"/>
</dbReference>
<dbReference type="SUPFAM" id="SSF51735">
    <property type="entry name" value="NAD(P)-binding Rossmann-fold domains"/>
    <property type="match status" value="1"/>
</dbReference>
<dbReference type="AlphaFoldDB" id="A0A3N6NNT9"/>
<protein>
    <recommendedName>
        <fullName evidence="3">UDP-N-acetyl-D-mannosamine dehydrogenase</fullName>
        <ecNumber evidence="2">1.1.1.336</ecNumber>
    </recommendedName>
    <alternativeName>
        <fullName evidence="6">UDP-ManNAc 6-dehydrogenase</fullName>
    </alternativeName>
</protein>
<dbReference type="PANTHER" id="PTHR43491:SF2">
    <property type="entry name" value="UDP-N-ACETYL-D-MANNOSAMINE DEHYDROGENASE"/>
    <property type="match status" value="1"/>
</dbReference>
<evidence type="ECO:0000256" key="7">
    <source>
        <dbReference type="ARBA" id="ARBA00049130"/>
    </source>
</evidence>
<dbReference type="PIRSF" id="PIRSF000124">
    <property type="entry name" value="UDPglc_GDPman_dh"/>
    <property type="match status" value="1"/>
</dbReference>
<organism evidence="10 11">
    <name type="scientific">Natrarchaeobius chitinivorans</name>
    <dbReference type="NCBI Taxonomy" id="1679083"/>
    <lineage>
        <taxon>Archaea</taxon>
        <taxon>Methanobacteriati</taxon>
        <taxon>Methanobacteriota</taxon>
        <taxon>Stenosarchaea group</taxon>
        <taxon>Halobacteria</taxon>
        <taxon>Halobacteriales</taxon>
        <taxon>Natrialbaceae</taxon>
        <taxon>Natrarchaeobius</taxon>
    </lineage>
</organism>
<name>A0A3N6NNT9_NATCH</name>
<dbReference type="PANTHER" id="PTHR43491">
    <property type="entry name" value="UDP-N-ACETYL-D-MANNOSAMINE DEHYDROGENASE"/>
    <property type="match status" value="1"/>
</dbReference>
<keyword evidence="11" id="KW-1185">Reference proteome</keyword>
<dbReference type="EC" id="1.1.1.336" evidence="2"/>
<dbReference type="Pfam" id="PF00984">
    <property type="entry name" value="UDPG_MGDP_dh"/>
    <property type="match status" value="1"/>
</dbReference>
<dbReference type="InterPro" id="IPR014026">
    <property type="entry name" value="UDP-Glc/GDP-Man_DH_dimer"/>
</dbReference>
<dbReference type="InterPro" id="IPR001732">
    <property type="entry name" value="UDP-Glc/GDP-Man_DH_N"/>
</dbReference>
<keyword evidence="4" id="KW-0560">Oxidoreductase</keyword>
<dbReference type="OrthoDB" id="372050at2157"/>
<evidence type="ECO:0000256" key="4">
    <source>
        <dbReference type="ARBA" id="ARBA00023002"/>
    </source>
</evidence>
<evidence type="ECO:0000313" key="10">
    <source>
        <dbReference type="EMBL" id="RQH01253.1"/>
    </source>
</evidence>
<evidence type="ECO:0000256" key="5">
    <source>
        <dbReference type="ARBA" id="ARBA00023027"/>
    </source>
</evidence>
<gene>
    <name evidence="10" type="ORF">EA472_07305</name>
</gene>
<keyword evidence="5" id="KW-0520">NAD</keyword>
<proteinExistence type="inferred from homology"/>
<dbReference type="EMBL" id="REFZ01000004">
    <property type="protein sequence ID" value="RQH01253.1"/>
    <property type="molecule type" value="Genomic_DNA"/>
</dbReference>
<dbReference type="PIRSF" id="PIRSF500136">
    <property type="entry name" value="UDP_ManNAc_DH"/>
    <property type="match status" value="1"/>
</dbReference>
<dbReference type="InterPro" id="IPR036220">
    <property type="entry name" value="UDP-Glc/GDP-Man_DH_C_sf"/>
</dbReference>
<dbReference type="InterPro" id="IPR017476">
    <property type="entry name" value="UDP-Glc/GDP-Man"/>
</dbReference>
<dbReference type="InterPro" id="IPR036291">
    <property type="entry name" value="NAD(P)-bd_dom_sf"/>
</dbReference>
<comment type="caution">
    <text evidence="10">The sequence shown here is derived from an EMBL/GenBank/DDBJ whole genome shotgun (WGS) entry which is preliminary data.</text>
</comment>
<sequence>MKEHEQLHRESGLESESERPVDDASICVVGLGYVGLPLAYEFSRIGHDVDGYDVDPGKIDALENGVDPTGDVGDEAIERCSIEFSSDPSVISNAEYVIVAVPTPVDDLEKPNLELVDSAGRTVGEHIEAGATAVLESTVYPGATREVFVPAIEDASGLTAGEEIGVGYSPERMVPGDDEHGLENVVKIVSAMTDETLEDVAALYESVVDAGVHRAPTIETAEAAKCVENTQRDLNIALVNELAVACTHLGLDTREVLEAAGTKWNFHEYRPGLVGGHCIPVDPFYLIYESERNDFSPELIRKAREVNEYVPDHVADMTVRALNETGNVLRDSRVLVLGLTYKPNVADIRTSKIGNVIEALREYDVSVVGFDPHADPELVRAEFGIDVQTDLSASGIDAIVIGTVHDEFYGLSLGDLAYEMNDDPVLVDVDGAFEAEANENGFVYRRL</sequence>
<comment type="similarity">
    <text evidence="1 8">Belongs to the UDP-glucose/GDP-mannose dehydrogenase family.</text>
</comment>
<dbReference type="GO" id="GO:0051287">
    <property type="term" value="F:NAD binding"/>
    <property type="evidence" value="ECO:0007669"/>
    <property type="project" value="InterPro"/>
</dbReference>
<dbReference type="SMART" id="SM00984">
    <property type="entry name" value="UDPG_MGDP_dh_C"/>
    <property type="match status" value="1"/>
</dbReference>
<evidence type="ECO:0000256" key="8">
    <source>
        <dbReference type="PIRNR" id="PIRNR000124"/>
    </source>
</evidence>
<comment type="catalytic activity">
    <reaction evidence="7">
        <text>UDP-N-acetyl-alpha-D-mannosamine + 2 NAD(+) + H2O = UDP-N-acetyl-alpha-D-mannosaminouronate + 2 NADH + 3 H(+)</text>
        <dbReference type="Rhea" id="RHEA:25780"/>
        <dbReference type="ChEBI" id="CHEBI:15377"/>
        <dbReference type="ChEBI" id="CHEBI:15378"/>
        <dbReference type="ChEBI" id="CHEBI:57540"/>
        <dbReference type="ChEBI" id="CHEBI:57945"/>
        <dbReference type="ChEBI" id="CHEBI:68623"/>
        <dbReference type="ChEBI" id="CHEBI:70731"/>
        <dbReference type="EC" id="1.1.1.336"/>
    </reaction>
</comment>
<dbReference type="InterPro" id="IPR028359">
    <property type="entry name" value="UDP_ManNAc/GlcNAc_DH"/>
</dbReference>
<evidence type="ECO:0000256" key="1">
    <source>
        <dbReference type="ARBA" id="ARBA00006601"/>
    </source>
</evidence>
<evidence type="ECO:0000313" key="11">
    <source>
        <dbReference type="Proteomes" id="UP000281431"/>
    </source>
</evidence>
<dbReference type="Gene3D" id="3.40.50.720">
    <property type="entry name" value="NAD(P)-binding Rossmann-like Domain"/>
    <property type="match status" value="2"/>
</dbReference>
<dbReference type="SUPFAM" id="SSF52413">
    <property type="entry name" value="UDP-glucose/GDP-mannose dehydrogenase C-terminal domain"/>
    <property type="match status" value="1"/>
</dbReference>
<dbReference type="Proteomes" id="UP000281431">
    <property type="component" value="Unassembled WGS sequence"/>
</dbReference>
<dbReference type="GO" id="GO:0089714">
    <property type="term" value="F:UDP-N-acetyl-D-mannosamine dehydrogenase activity"/>
    <property type="evidence" value="ECO:0007669"/>
    <property type="project" value="UniProtKB-EC"/>
</dbReference>
<evidence type="ECO:0000256" key="6">
    <source>
        <dbReference type="ARBA" id="ARBA00030172"/>
    </source>
</evidence>
<dbReference type="SUPFAM" id="SSF48179">
    <property type="entry name" value="6-phosphogluconate dehydrogenase C-terminal domain-like"/>
    <property type="match status" value="1"/>
</dbReference>